<dbReference type="GO" id="GO:0005524">
    <property type="term" value="F:ATP binding"/>
    <property type="evidence" value="ECO:0007669"/>
    <property type="project" value="UniProtKB-UniRule"/>
</dbReference>
<dbReference type="Gene3D" id="1.10.10.820">
    <property type="match status" value="1"/>
</dbReference>
<dbReference type="Gene3D" id="3.40.850.10">
    <property type="entry name" value="Kinesin motor domain"/>
    <property type="match status" value="1"/>
</dbReference>
<dbReference type="GO" id="GO:0006897">
    <property type="term" value="P:endocytosis"/>
    <property type="evidence" value="ECO:0007669"/>
    <property type="project" value="TreeGrafter"/>
</dbReference>
<reference evidence="13" key="1">
    <citation type="submission" date="2025-08" db="UniProtKB">
        <authorList>
            <consortium name="RefSeq"/>
        </authorList>
    </citation>
    <scope>IDENTIFICATION</scope>
</reference>
<dbReference type="GO" id="GO:0007015">
    <property type="term" value="P:actin filament organization"/>
    <property type="evidence" value="ECO:0007669"/>
    <property type="project" value="TreeGrafter"/>
</dbReference>
<evidence type="ECO:0000313" key="13">
    <source>
        <dbReference type="RefSeq" id="XP_030641631.1"/>
    </source>
</evidence>
<dbReference type="Gene3D" id="1.20.5.190">
    <property type="match status" value="1"/>
</dbReference>
<keyword evidence="5 9" id="KW-0067">ATP-binding</keyword>
<dbReference type="GO" id="GO:0005886">
    <property type="term" value="C:plasma membrane"/>
    <property type="evidence" value="ECO:0007669"/>
    <property type="project" value="TreeGrafter"/>
</dbReference>
<dbReference type="CDD" id="cd01378">
    <property type="entry name" value="MYSc_Myo1"/>
    <property type="match status" value="1"/>
</dbReference>
<dbReference type="PROSITE" id="PS51456">
    <property type="entry name" value="MYOSIN_MOTOR"/>
    <property type="match status" value="1"/>
</dbReference>
<dbReference type="OrthoDB" id="6108017at2759"/>
<dbReference type="PROSITE" id="PS51757">
    <property type="entry name" value="TH1"/>
    <property type="match status" value="1"/>
</dbReference>
<dbReference type="FunFam" id="1.20.5.190:FF:000085">
    <property type="entry name" value="Myosin IHa"/>
    <property type="match status" value="1"/>
</dbReference>
<evidence type="ECO:0000259" key="11">
    <source>
        <dbReference type="PROSITE" id="PS51757"/>
    </source>
</evidence>
<dbReference type="GO" id="GO:0030048">
    <property type="term" value="P:actin filament-based movement"/>
    <property type="evidence" value="ECO:0007669"/>
    <property type="project" value="TreeGrafter"/>
</dbReference>
<dbReference type="Gene3D" id="1.20.120.720">
    <property type="entry name" value="Myosin VI head, motor domain, U50 subdomain"/>
    <property type="match status" value="1"/>
</dbReference>
<dbReference type="PANTHER" id="PTHR13140">
    <property type="entry name" value="MYOSIN"/>
    <property type="match status" value="1"/>
</dbReference>
<evidence type="ECO:0000313" key="12">
    <source>
        <dbReference type="Proteomes" id="UP000504632"/>
    </source>
</evidence>
<dbReference type="InterPro" id="IPR036961">
    <property type="entry name" value="Kinesin_motor_dom_sf"/>
</dbReference>
<protein>
    <submittedName>
        <fullName evidence="13">Unconventional myosin-Ih</fullName>
    </submittedName>
</protein>
<sequence length="1024" mass="118357">MEGSLMARDRVGLQDFVLLDNYTSESAFLENLRKRFHENLIYTYIGTLLVSVNPYKELGIYTKKQMDIYMGVNFFELPPHIYALADNVYRTMVSETNNHFILISGESGAGKTEASKKVLQFYAVSCPSTTLLHNIRDRLLLSNPVLEAFGNAKTLKNDNSSRFGKYMDIQFDHRGAAVGGHILSYLLEKSRVVHQNHGERNFHIFYQLVEGGEEDLLRWLGLERDCQKYRFLVQGQCAKVSSINDNSDWKTVRKALSVIEFSESDIEHLFAITASVLHLGNVHFEANFCGYASLNSCAEIHWLSKLLGILPAVLQEGLTHRKIEAKAEEVLSPFTVDHAIYARDALAKAIYGRTFTWLVNKINESLANRDSTRKTVIGLLDIYGFEVFQVNSFEQFCINYCNEKLQQLFIQLTLKSEQEEYEMEGIEWEPVPYFNNKIICDLVEEKHRGIISILDEECLRPGGATDMTFLEKLEENMCGHPHFVTHKLADPKTRKTLGRGEFRLLHYAGEVTYCVLGFLDKNNDLLYKNIKDVMHQSKNPIIRHCFPTTEPDSKRRPETVATQFKNSLAGLTEILMSKEPWYVRCLKPNEGKQSGRFDDVTVRHQVKYLGLMEHLRVRRAGFAYRRRYEVFLQRYKPLCPDTWPHWRGTAAEGVEKLVKYLGYKPNEYKLGRTKIFIRHPRTLFATEDAFDVCKHELATRIQAKYKGYRVKGDYLKQREAATKIETCWRGLQARRERERRAWAVKVIKKFIKGFMTRNQPASFDNSEYLAFVRNNYLTRLKENLPKSVLDKKTWLTPPPIMKEASELLRKLHMRTMVRKYVRGITAQRRAQLQLKGLTSDLFRGKKENYPSSVGRPFADTRIHEQDINIKVLQVICQEGMKYGVPVIKYDRNGFRPRFRQLILTQEAVYLVEEAKVKQRVEYSSLKGASVSNLSDNFLILHVTCDEIRQKGDLVLQCDFLFEALTKLCMVTNNHSIVKVVQGSVRFDIQPGKEGFVDFKSGSESMVYRAKNGHLMVESARTKSR</sequence>
<dbReference type="FunFam" id="1.10.10.820:FF:000001">
    <property type="entry name" value="Myosin heavy chain"/>
    <property type="match status" value="1"/>
</dbReference>
<feature type="binding site" evidence="9">
    <location>
        <begin position="105"/>
        <end position="112"/>
    </location>
    <ligand>
        <name>ATP</name>
        <dbReference type="ChEBI" id="CHEBI:30616"/>
    </ligand>
</feature>
<evidence type="ECO:0000256" key="6">
    <source>
        <dbReference type="ARBA" id="ARBA00023123"/>
    </source>
</evidence>
<evidence type="ECO:0000259" key="10">
    <source>
        <dbReference type="PROSITE" id="PS51456"/>
    </source>
</evidence>
<dbReference type="InterPro" id="IPR027417">
    <property type="entry name" value="P-loop_NTPase"/>
</dbReference>
<dbReference type="GO" id="GO:0005902">
    <property type="term" value="C:microvillus"/>
    <property type="evidence" value="ECO:0007669"/>
    <property type="project" value="TreeGrafter"/>
</dbReference>
<evidence type="ECO:0000256" key="1">
    <source>
        <dbReference type="ARBA" id="ARBA00004544"/>
    </source>
</evidence>
<dbReference type="Gene3D" id="6.20.240.20">
    <property type="match status" value="1"/>
</dbReference>
<dbReference type="PRINTS" id="PR00193">
    <property type="entry name" value="MYOSINHEAVY"/>
</dbReference>
<keyword evidence="3" id="KW-0677">Repeat</keyword>
<keyword evidence="6 9" id="KW-0518">Myosin</keyword>
<proteinExistence type="inferred from homology"/>
<dbReference type="InterPro" id="IPR036072">
    <property type="entry name" value="MYSc_Myo1"/>
</dbReference>
<feature type="region of interest" description="Actin-binding" evidence="9">
    <location>
        <begin position="568"/>
        <end position="590"/>
    </location>
</feature>
<dbReference type="FunFam" id="1.20.58.530:FF:000004">
    <property type="entry name" value="Unconventional myosin ID"/>
    <property type="match status" value="1"/>
</dbReference>
<dbReference type="PROSITE" id="PS50096">
    <property type="entry name" value="IQ"/>
    <property type="match status" value="2"/>
</dbReference>
<feature type="domain" description="TH1" evidence="11">
    <location>
        <begin position="846"/>
        <end position="1020"/>
    </location>
</feature>
<comment type="subcellular location">
    <subcellularLocation>
        <location evidence="1">Cytoplasm</location>
        <location evidence="1">Cell cortex</location>
    </subcellularLocation>
</comment>
<gene>
    <name evidence="13" type="primary">myo1hb</name>
</gene>
<accession>A0A6J2WE29</accession>
<dbReference type="GeneID" id="115822107"/>
<comment type="similarity">
    <text evidence="2 9">Belongs to the TRAFAC class myosin-kinesin ATPase superfamily. Myosin family.</text>
</comment>
<dbReference type="CTD" id="796782"/>
<evidence type="ECO:0000256" key="7">
    <source>
        <dbReference type="ARBA" id="ARBA00023175"/>
    </source>
</evidence>
<dbReference type="InterPro" id="IPR001609">
    <property type="entry name" value="Myosin_head_motor_dom-like"/>
</dbReference>
<dbReference type="Gene3D" id="1.20.58.530">
    <property type="match status" value="1"/>
</dbReference>
<feature type="domain" description="Myosin motor" evidence="10">
    <location>
        <begin position="12"/>
        <end position="691"/>
    </location>
</feature>
<evidence type="ECO:0000256" key="8">
    <source>
        <dbReference type="ARBA" id="ARBA00023203"/>
    </source>
</evidence>
<keyword evidence="12" id="KW-1185">Reference proteome</keyword>
<dbReference type="Proteomes" id="UP000504632">
    <property type="component" value="Chromosome 10"/>
</dbReference>
<dbReference type="GO" id="GO:0005938">
    <property type="term" value="C:cell cortex"/>
    <property type="evidence" value="ECO:0007669"/>
    <property type="project" value="UniProtKB-SubCell"/>
</dbReference>
<evidence type="ECO:0000256" key="4">
    <source>
        <dbReference type="ARBA" id="ARBA00022741"/>
    </source>
</evidence>
<dbReference type="SUPFAM" id="SSF52540">
    <property type="entry name" value="P-loop containing nucleoside triphosphate hydrolases"/>
    <property type="match status" value="1"/>
</dbReference>
<evidence type="ECO:0000256" key="3">
    <source>
        <dbReference type="ARBA" id="ARBA00022737"/>
    </source>
</evidence>
<dbReference type="GO" id="GO:0016459">
    <property type="term" value="C:myosin complex"/>
    <property type="evidence" value="ECO:0007669"/>
    <property type="project" value="UniProtKB-KW"/>
</dbReference>
<dbReference type="InParanoid" id="A0A6J2WE29"/>
<dbReference type="GO" id="GO:0048731">
    <property type="term" value="P:system development"/>
    <property type="evidence" value="ECO:0007669"/>
    <property type="project" value="UniProtKB-ARBA"/>
</dbReference>
<dbReference type="InterPro" id="IPR010926">
    <property type="entry name" value="Myosin_TH1"/>
</dbReference>
<dbReference type="Pfam" id="PF06017">
    <property type="entry name" value="Myosin_TH1"/>
    <property type="match status" value="1"/>
</dbReference>
<dbReference type="PANTHER" id="PTHR13140:SF353">
    <property type="entry name" value="UNCONVENTIONAL MYOSIN-IH"/>
    <property type="match status" value="1"/>
</dbReference>
<dbReference type="FunFam" id="3.40.850.10:FF:000101">
    <property type="entry name" value="Slow myosin heavy chain 2"/>
    <property type="match status" value="1"/>
</dbReference>
<name>A0A6J2WE29_CHACN</name>
<dbReference type="SMART" id="SM00242">
    <property type="entry name" value="MYSc"/>
    <property type="match status" value="1"/>
</dbReference>
<keyword evidence="8 9" id="KW-0009">Actin-binding</keyword>
<organism evidence="12 13">
    <name type="scientific">Chanos chanos</name>
    <name type="common">Milkfish</name>
    <name type="synonym">Mugil chanos</name>
    <dbReference type="NCBI Taxonomy" id="29144"/>
    <lineage>
        <taxon>Eukaryota</taxon>
        <taxon>Metazoa</taxon>
        <taxon>Chordata</taxon>
        <taxon>Craniata</taxon>
        <taxon>Vertebrata</taxon>
        <taxon>Euteleostomi</taxon>
        <taxon>Actinopterygii</taxon>
        <taxon>Neopterygii</taxon>
        <taxon>Teleostei</taxon>
        <taxon>Ostariophysi</taxon>
        <taxon>Gonorynchiformes</taxon>
        <taxon>Chanidae</taxon>
        <taxon>Chanos</taxon>
    </lineage>
</organism>
<dbReference type="RefSeq" id="XP_030641631.1">
    <property type="nucleotide sequence ID" value="XM_030785771.1"/>
</dbReference>
<evidence type="ECO:0000256" key="2">
    <source>
        <dbReference type="ARBA" id="ARBA00008314"/>
    </source>
</evidence>
<evidence type="ECO:0000256" key="5">
    <source>
        <dbReference type="ARBA" id="ARBA00022840"/>
    </source>
</evidence>
<dbReference type="GO" id="GO:0051015">
    <property type="term" value="F:actin filament binding"/>
    <property type="evidence" value="ECO:0007669"/>
    <property type="project" value="TreeGrafter"/>
</dbReference>
<dbReference type="AlphaFoldDB" id="A0A6J2WE29"/>
<dbReference type="Pfam" id="PF00063">
    <property type="entry name" value="Myosin_head"/>
    <property type="match status" value="1"/>
</dbReference>
<keyword evidence="7 9" id="KW-0505">Motor protein</keyword>
<keyword evidence="4 9" id="KW-0547">Nucleotide-binding</keyword>
<dbReference type="GO" id="GO:0000146">
    <property type="term" value="F:microfilament motor activity"/>
    <property type="evidence" value="ECO:0007669"/>
    <property type="project" value="TreeGrafter"/>
</dbReference>
<evidence type="ECO:0000256" key="9">
    <source>
        <dbReference type="PROSITE-ProRule" id="PRU00782"/>
    </source>
</evidence>